<keyword evidence="13" id="KW-1185">Reference proteome</keyword>
<dbReference type="InterPro" id="IPR020578">
    <property type="entry name" value="Aminotrans_V_PyrdxlP_BS"/>
</dbReference>
<evidence type="ECO:0000256" key="2">
    <source>
        <dbReference type="ARBA" id="ARBA00006490"/>
    </source>
</evidence>
<dbReference type="RefSeq" id="WP_172301028.1">
    <property type="nucleotide sequence ID" value="NZ_CP053716.1"/>
</dbReference>
<evidence type="ECO:0000313" key="13">
    <source>
        <dbReference type="Proteomes" id="UP000503297"/>
    </source>
</evidence>
<name>A0A6M8IVZ9_9ACTN</name>
<comment type="catalytic activity">
    <reaction evidence="9">
        <text>(sulfur carrier)-H + L-cysteine = (sulfur carrier)-SH + L-alanine</text>
        <dbReference type="Rhea" id="RHEA:43892"/>
        <dbReference type="Rhea" id="RHEA-COMP:14737"/>
        <dbReference type="Rhea" id="RHEA-COMP:14739"/>
        <dbReference type="ChEBI" id="CHEBI:29917"/>
        <dbReference type="ChEBI" id="CHEBI:35235"/>
        <dbReference type="ChEBI" id="CHEBI:57972"/>
        <dbReference type="ChEBI" id="CHEBI:64428"/>
        <dbReference type="EC" id="2.8.1.7"/>
    </reaction>
</comment>
<evidence type="ECO:0000256" key="6">
    <source>
        <dbReference type="ARBA" id="ARBA00022898"/>
    </source>
</evidence>
<keyword evidence="7" id="KW-0408">Iron</keyword>
<dbReference type="PROSITE" id="PS00595">
    <property type="entry name" value="AA_TRANSFER_CLASS_5"/>
    <property type="match status" value="1"/>
</dbReference>
<evidence type="ECO:0000256" key="8">
    <source>
        <dbReference type="ARBA" id="ARBA00023014"/>
    </source>
</evidence>
<reference evidence="13" key="1">
    <citation type="submission" date="2020-05" db="EMBL/GenBank/DDBJ databases">
        <title>Novel species in genus Nocardioides.</title>
        <authorList>
            <person name="Zhang G."/>
        </authorList>
    </citation>
    <scope>NUCLEOTIDE SEQUENCE [LARGE SCALE GENOMIC DNA]</scope>
    <source>
        <strain evidence="13">zg-1050</strain>
    </source>
</reference>
<dbReference type="Gene3D" id="3.40.640.10">
    <property type="entry name" value="Type I PLP-dependent aspartate aminotransferase-like (Major domain)"/>
    <property type="match status" value="1"/>
</dbReference>
<dbReference type="Gene3D" id="3.90.1150.10">
    <property type="entry name" value="Aspartate Aminotransferase, domain 1"/>
    <property type="match status" value="1"/>
</dbReference>
<dbReference type="AlphaFoldDB" id="A0A6M8IVZ9"/>
<evidence type="ECO:0000256" key="5">
    <source>
        <dbReference type="ARBA" id="ARBA00022723"/>
    </source>
</evidence>
<evidence type="ECO:0000256" key="9">
    <source>
        <dbReference type="ARBA" id="ARBA00050776"/>
    </source>
</evidence>
<evidence type="ECO:0000256" key="4">
    <source>
        <dbReference type="ARBA" id="ARBA00022679"/>
    </source>
</evidence>
<dbReference type="Gene3D" id="1.10.260.50">
    <property type="match status" value="1"/>
</dbReference>
<dbReference type="GO" id="GO:0051536">
    <property type="term" value="F:iron-sulfur cluster binding"/>
    <property type="evidence" value="ECO:0007669"/>
    <property type="project" value="UniProtKB-KW"/>
</dbReference>
<evidence type="ECO:0000256" key="7">
    <source>
        <dbReference type="ARBA" id="ARBA00023004"/>
    </source>
</evidence>
<dbReference type="InterPro" id="IPR015421">
    <property type="entry name" value="PyrdxlP-dep_Trfase_major"/>
</dbReference>
<evidence type="ECO:0000256" key="3">
    <source>
        <dbReference type="ARBA" id="ARBA00012239"/>
    </source>
</evidence>
<protein>
    <recommendedName>
        <fullName evidence="3">cysteine desulfurase</fullName>
        <ecNumber evidence="3">2.8.1.7</ecNumber>
    </recommendedName>
</protein>
<dbReference type="EC" id="2.8.1.7" evidence="3"/>
<feature type="domain" description="Aminotransferase class V" evidence="11">
    <location>
        <begin position="10"/>
        <end position="391"/>
    </location>
</feature>
<evidence type="ECO:0000259" key="11">
    <source>
        <dbReference type="Pfam" id="PF00266"/>
    </source>
</evidence>
<dbReference type="InterPro" id="IPR015422">
    <property type="entry name" value="PyrdxlP-dep_Trfase_small"/>
</dbReference>
<keyword evidence="4" id="KW-0808">Transferase</keyword>
<dbReference type="SUPFAM" id="SSF53383">
    <property type="entry name" value="PLP-dependent transferases"/>
    <property type="match status" value="1"/>
</dbReference>
<dbReference type="GO" id="GO:0031071">
    <property type="term" value="F:cysteine desulfurase activity"/>
    <property type="evidence" value="ECO:0007669"/>
    <property type="project" value="UniProtKB-EC"/>
</dbReference>
<dbReference type="InterPro" id="IPR015424">
    <property type="entry name" value="PyrdxlP-dep_Trfase"/>
</dbReference>
<evidence type="ECO:0000313" key="12">
    <source>
        <dbReference type="EMBL" id="QKF06785.1"/>
    </source>
</evidence>
<comment type="similarity">
    <text evidence="2">Belongs to the class-V pyridoxal-phosphate-dependent aminotransferase family. NifS/IscS subfamily.</text>
</comment>
<evidence type="ECO:0000256" key="10">
    <source>
        <dbReference type="RuleBase" id="RU004504"/>
    </source>
</evidence>
<organism evidence="12 13">
    <name type="scientific">Berryella wangjianweii</name>
    <dbReference type="NCBI Taxonomy" id="2734634"/>
    <lineage>
        <taxon>Bacteria</taxon>
        <taxon>Bacillati</taxon>
        <taxon>Actinomycetota</taxon>
        <taxon>Coriobacteriia</taxon>
        <taxon>Eggerthellales</taxon>
        <taxon>Eggerthellaceae</taxon>
        <taxon>Berryella</taxon>
    </lineage>
</organism>
<comment type="cofactor">
    <cofactor evidence="1 10">
        <name>pyridoxal 5'-phosphate</name>
        <dbReference type="ChEBI" id="CHEBI:597326"/>
    </cofactor>
</comment>
<dbReference type="InterPro" id="IPR000192">
    <property type="entry name" value="Aminotrans_V_dom"/>
</dbReference>
<dbReference type="PANTHER" id="PTHR11601:SF34">
    <property type="entry name" value="CYSTEINE DESULFURASE"/>
    <property type="match status" value="1"/>
</dbReference>
<evidence type="ECO:0000256" key="1">
    <source>
        <dbReference type="ARBA" id="ARBA00001933"/>
    </source>
</evidence>
<keyword evidence="8" id="KW-0411">Iron-sulfur</keyword>
<gene>
    <name evidence="12" type="ORF">HLV38_00595</name>
</gene>
<keyword evidence="6" id="KW-0663">Pyridoxal phosphate</keyword>
<dbReference type="GO" id="GO:0046872">
    <property type="term" value="F:metal ion binding"/>
    <property type="evidence" value="ECO:0007669"/>
    <property type="project" value="UniProtKB-KW"/>
</dbReference>
<dbReference type="PIRSF" id="PIRSF005572">
    <property type="entry name" value="NifS"/>
    <property type="match status" value="1"/>
</dbReference>
<dbReference type="Proteomes" id="UP000503297">
    <property type="component" value="Chromosome"/>
</dbReference>
<dbReference type="Pfam" id="PF00266">
    <property type="entry name" value="Aminotran_5"/>
    <property type="match status" value="1"/>
</dbReference>
<keyword evidence="5" id="KW-0479">Metal-binding</keyword>
<dbReference type="InterPro" id="IPR016454">
    <property type="entry name" value="Cysteine_dSase"/>
</dbReference>
<dbReference type="EMBL" id="CP053716">
    <property type="protein sequence ID" value="QKF06785.1"/>
    <property type="molecule type" value="Genomic_DNA"/>
</dbReference>
<sequence>MPVSVPDSYVYLDWAATAPLSVEAAEAMGPYLQPGSGNLRLNANANSLHAPGRAAFEALELARRSFARAIGAARPSEVIFTSGATEADNTALLGMAQAAYRARERARTGGFTPHAIVSSVEHEAVLEPAARLRQLGWRVTLIDPDRAGFVTRERLERVLDDDTVMVSVQMANSEVGAIQPIAQLAQASHEAGALFHTDAVQALGKAPIDVRALGVDAASFSAHKVGGPKGVGALYVATRLPFEGYALGGGQEQGRRSGTQNVCGIAGFVAATEAALARLEAEGRRQRALRDRLYQRLSSIPQVTATVSVEPASQDYLPNVVHVLVDGFESETLVLRLDMLGFGVSGGSACASHSLEPSHVLKAMGVQGDAAYGALRVSFGHLTSQDDLDRFAEALGSCLEWNEGR</sequence>
<dbReference type="KEGG" id="bwa:HLV38_00595"/>
<dbReference type="PANTHER" id="PTHR11601">
    <property type="entry name" value="CYSTEINE DESULFURYLASE FAMILY MEMBER"/>
    <property type="match status" value="1"/>
</dbReference>
<accession>A0A6M8IVZ9</accession>
<proteinExistence type="inferred from homology"/>